<name>A0AC58MPJ5_CASCN</name>
<protein>
    <submittedName>
        <fullName evidence="2">V-set domain-containing T-cell activation inhibitor 1-like</fullName>
    </submittedName>
</protein>
<dbReference type="Proteomes" id="UP001732720">
    <property type="component" value="Chromosome 5"/>
</dbReference>
<sequence>MTHVEIEVHVIKYGIPGSRSKTHKAAEGRLSEPALGDIPIWSTKGDSVSAEELRAYPFTDVTLSCHFSFVEGTENLEFSWEREDITEEYEVDNDDEYYRFFRYYDFFEIFSKLVYLFHNNTEQLEDQNPLYEGRVSVDQDEISEGTLSLLLRNVDFMDEAIYKCSAVTPDGRGESTIKLIVEDFEVPQVQFDKIDDEDVTTCISKGWYFTPNVTWTDRAERNLSNHSTVEVLEEQINGLYRVFSVLKYPVKLNEKYVCRIAETDENNQPFRVIRKYPKRMFPKSHNYY</sequence>
<accession>A0AC58MPJ5</accession>
<dbReference type="RefSeq" id="XP_073931330.1">
    <property type="nucleotide sequence ID" value="XM_074075229.1"/>
</dbReference>
<organism evidence="1 2">
    <name type="scientific">Castor canadensis</name>
    <name type="common">American beaver</name>
    <dbReference type="NCBI Taxonomy" id="51338"/>
    <lineage>
        <taxon>Eukaryota</taxon>
        <taxon>Metazoa</taxon>
        <taxon>Chordata</taxon>
        <taxon>Craniata</taxon>
        <taxon>Vertebrata</taxon>
        <taxon>Euteleostomi</taxon>
        <taxon>Mammalia</taxon>
        <taxon>Eutheria</taxon>
        <taxon>Euarchontoglires</taxon>
        <taxon>Glires</taxon>
        <taxon>Rodentia</taxon>
        <taxon>Castorimorpha</taxon>
        <taxon>Castoridae</taxon>
        <taxon>Castor</taxon>
    </lineage>
</organism>
<reference evidence="2" key="1">
    <citation type="submission" date="2025-08" db="UniProtKB">
        <authorList>
            <consortium name="RefSeq"/>
        </authorList>
    </citation>
    <scope>IDENTIFICATION</scope>
</reference>
<gene>
    <name evidence="2" type="primary">LOC141423456</name>
</gene>
<evidence type="ECO:0000313" key="2">
    <source>
        <dbReference type="RefSeq" id="XP_073931330.1"/>
    </source>
</evidence>
<evidence type="ECO:0000313" key="1">
    <source>
        <dbReference type="Proteomes" id="UP001732720"/>
    </source>
</evidence>
<keyword evidence="1" id="KW-1185">Reference proteome</keyword>
<proteinExistence type="predicted"/>